<proteinExistence type="predicted"/>
<dbReference type="Gene3D" id="3.40.50.300">
    <property type="entry name" value="P-loop containing nucleotide triphosphate hydrolases"/>
    <property type="match status" value="1"/>
</dbReference>
<evidence type="ECO:0000256" key="6">
    <source>
        <dbReference type="ARBA" id="ARBA00022967"/>
    </source>
</evidence>
<dbReference type="Pfam" id="PF00005">
    <property type="entry name" value="ABC_tran"/>
    <property type="match status" value="1"/>
</dbReference>
<evidence type="ECO:0000259" key="8">
    <source>
        <dbReference type="PROSITE" id="PS50893"/>
    </source>
</evidence>
<feature type="domain" description="ABC transporter" evidence="8">
    <location>
        <begin position="26"/>
        <end position="247"/>
    </location>
</feature>
<evidence type="ECO:0000256" key="7">
    <source>
        <dbReference type="ARBA" id="ARBA00023136"/>
    </source>
</evidence>
<keyword evidence="4" id="KW-0547">Nucleotide-binding</keyword>
<evidence type="ECO:0000256" key="4">
    <source>
        <dbReference type="ARBA" id="ARBA00022741"/>
    </source>
</evidence>
<dbReference type="PROSITE" id="PS00211">
    <property type="entry name" value="ABC_TRANSPORTER_1"/>
    <property type="match status" value="1"/>
</dbReference>
<dbReference type="AlphaFoldDB" id="A0A8I1MUS3"/>
<dbReference type="EMBL" id="JAFKMR010000009">
    <property type="protein sequence ID" value="MBN8742981.1"/>
    <property type="molecule type" value="Genomic_DNA"/>
</dbReference>
<name>A0A8I1MUS3_THIA3</name>
<evidence type="ECO:0000256" key="5">
    <source>
        <dbReference type="ARBA" id="ARBA00022840"/>
    </source>
</evidence>
<gene>
    <name evidence="9" type="ORF">J0I24_01595</name>
</gene>
<comment type="caution">
    <text evidence="9">The sequence shown here is derived from an EMBL/GenBank/DDBJ whole genome shotgun (WGS) entry which is preliminary data.</text>
</comment>
<keyword evidence="6" id="KW-1278">Translocase</keyword>
<reference evidence="9" key="1">
    <citation type="submission" date="2021-02" db="EMBL/GenBank/DDBJ databases">
        <title>Thiocyanate and organic carbon inputs drive convergent selection for specific autotrophic Afipia and Thiobacillus strains within complex microbiomes.</title>
        <authorList>
            <person name="Huddy R.J."/>
            <person name="Sachdeva R."/>
            <person name="Kadzinga F."/>
            <person name="Kantor R.S."/>
            <person name="Harrison S.T.L."/>
            <person name="Banfield J.F."/>
        </authorList>
    </citation>
    <scope>NUCLEOTIDE SEQUENCE</scope>
    <source>
        <strain evidence="9">SCN18_13_7_16_R3_B_64_19</strain>
    </source>
</reference>
<dbReference type="PROSITE" id="PS50893">
    <property type="entry name" value="ABC_TRANSPORTER_2"/>
    <property type="match status" value="1"/>
</dbReference>
<keyword evidence="1" id="KW-0813">Transport</keyword>
<dbReference type="InterPro" id="IPR050093">
    <property type="entry name" value="ABC_SmlMolc_Importer"/>
</dbReference>
<evidence type="ECO:0000256" key="1">
    <source>
        <dbReference type="ARBA" id="ARBA00022448"/>
    </source>
</evidence>
<dbReference type="SUPFAM" id="SSF52540">
    <property type="entry name" value="P-loop containing nucleoside triphosphate hydrolases"/>
    <property type="match status" value="1"/>
</dbReference>
<dbReference type="PANTHER" id="PTHR42781">
    <property type="entry name" value="SPERMIDINE/PUTRESCINE IMPORT ATP-BINDING PROTEIN POTA"/>
    <property type="match status" value="1"/>
</dbReference>
<dbReference type="SMART" id="SM00382">
    <property type="entry name" value="AAA"/>
    <property type="match status" value="1"/>
</dbReference>
<evidence type="ECO:0000256" key="3">
    <source>
        <dbReference type="ARBA" id="ARBA00022519"/>
    </source>
</evidence>
<keyword evidence="7" id="KW-0472">Membrane</keyword>
<keyword evidence="3" id="KW-0997">Cell inner membrane</keyword>
<evidence type="ECO:0000256" key="2">
    <source>
        <dbReference type="ARBA" id="ARBA00022475"/>
    </source>
</evidence>
<evidence type="ECO:0000313" key="10">
    <source>
        <dbReference type="Proteomes" id="UP000664800"/>
    </source>
</evidence>
<evidence type="ECO:0000313" key="9">
    <source>
        <dbReference type="EMBL" id="MBN8742981.1"/>
    </source>
</evidence>
<dbReference type="InterPro" id="IPR017871">
    <property type="entry name" value="ABC_transporter-like_CS"/>
</dbReference>
<protein>
    <submittedName>
        <fullName evidence="9">ABC transporter ATP-binding protein</fullName>
    </submittedName>
</protein>
<dbReference type="InterPro" id="IPR003593">
    <property type="entry name" value="AAA+_ATPase"/>
</dbReference>
<keyword evidence="5 9" id="KW-0067">ATP-binding</keyword>
<organism evidence="9 10">
    <name type="scientific">Thiomonas arsenitoxydans (strain DSM 22701 / CIP 110005 / 3As)</name>
    <dbReference type="NCBI Taxonomy" id="426114"/>
    <lineage>
        <taxon>Bacteria</taxon>
        <taxon>Pseudomonadati</taxon>
        <taxon>Pseudomonadota</taxon>
        <taxon>Betaproteobacteria</taxon>
        <taxon>Burkholderiales</taxon>
        <taxon>Thiomonas</taxon>
    </lineage>
</organism>
<dbReference type="InterPro" id="IPR003439">
    <property type="entry name" value="ABC_transporter-like_ATP-bd"/>
</dbReference>
<dbReference type="PANTHER" id="PTHR42781:SF1">
    <property type="entry name" value="THIAMINE IMPORT ATP-BINDING PROTEIN THIQ"/>
    <property type="match status" value="1"/>
</dbReference>
<sequence>MAALTQRTVLATPAVTGSAHGAPGALRLRGLQWGIGAWQSAVVDLQVPRGQTLVLLGHNGAGKSALLDTLAGFLPARAGQVQLGAQDLTAQPPEKRCIGYMFQRDALFPHWTIARNLQFGRGAQADLDPLLDALDLRPWLNQYPHQLSGGQRQRVALARALVGAPELLLLDEPFSAIDPEARPGLRRTLAALLRERAITTVLVTHDPVDARLLGDLVGVLDGGRLLQAGTPQQVFERPADLPTARLAGVDNLWPLQVLAQSRLGAQDVLSLGIEARPVLDWRGTLPAGAELQVGARVTLAVRAEAVHPCPASASALVTQDEDSLTLTARLIEARCEGPLWRLRCALPCGLEAETYALPTLWRELALEIGGPLGLRILQANLHLLV</sequence>
<dbReference type="GO" id="GO:0016887">
    <property type="term" value="F:ATP hydrolysis activity"/>
    <property type="evidence" value="ECO:0007669"/>
    <property type="project" value="InterPro"/>
</dbReference>
<dbReference type="RefSeq" id="WP_276727144.1">
    <property type="nucleotide sequence ID" value="NZ_JAFKMR010000009.1"/>
</dbReference>
<dbReference type="InterPro" id="IPR027417">
    <property type="entry name" value="P-loop_NTPase"/>
</dbReference>
<dbReference type="Proteomes" id="UP000664800">
    <property type="component" value="Unassembled WGS sequence"/>
</dbReference>
<keyword evidence="2" id="KW-1003">Cell membrane</keyword>
<accession>A0A8I1MUS3</accession>
<dbReference type="GO" id="GO:0005524">
    <property type="term" value="F:ATP binding"/>
    <property type="evidence" value="ECO:0007669"/>
    <property type="project" value="UniProtKB-KW"/>
</dbReference>